<dbReference type="Proteomes" id="UP000244722">
    <property type="component" value="Unassembled WGS sequence"/>
</dbReference>
<keyword evidence="2" id="KW-1185">Reference proteome</keyword>
<dbReference type="OrthoDB" id="5398248at2759"/>
<organism evidence="1 2">
    <name type="scientific">Tuber borchii</name>
    <name type="common">White truffle</name>
    <dbReference type="NCBI Taxonomy" id="42251"/>
    <lineage>
        <taxon>Eukaryota</taxon>
        <taxon>Fungi</taxon>
        <taxon>Dikarya</taxon>
        <taxon>Ascomycota</taxon>
        <taxon>Pezizomycotina</taxon>
        <taxon>Pezizomycetes</taxon>
        <taxon>Pezizales</taxon>
        <taxon>Tuberaceae</taxon>
        <taxon>Tuber</taxon>
    </lineage>
</organism>
<proteinExistence type="predicted"/>
<dbReference type="InterPro" id="IPR057394">
    <property type="entry name" value="PIGBOS1"/>
</dbReference>
<sequence>MRGRAAIFPIAFAVIFGVANGIAIFKPLVIEQRLKTIREQLIPQLSGLITALTRSRNGIVDHAADETSPSDGQKKLPVHLEIKQIKETEATGVSDPTLKMRDEGEVKPVKTPASWYQFWK</sequence>
<dbReference type="Pfam" id="PF23670">
    <property type="entry name" value="PIGBOS1"/>
    <property type="match status" value="1"/>
</dbReference>
<dbReference type="EMBL" id="NESQ01000413">
    <property type="protein sequence ID" value="PUU73097.1"/>
    <property type="molecule type" value="Genomic_DNA"/>
</dbReference>
<evidence type="ECO:0000313" key="2">
    <source>
        <dbReference type="Proteomes" id="UP000244722"/>
    </source>
</evidence>
<name>A0A2T6ZC73_TUBBO</name>
<dbReference type="AlphaFoldDB" id="A0A2T6ZC73"/>
<evidence type="ECO:0000313" key="1">
    <source>
        <dbReference type="EMBL" id="PUU73097.1"/>
    </source>
</evidence>
<protein>
    <submittedName>
        <fullName evidence="1">Uncharacterized protein</fullName>
    </submittedName>
</protein>
<accession>A0A2T6ZC73</accession>
<gene>
    <name evidence="1" type="ORF">B9Z19DRAFT_1135853</name>
</gene>
<comment type="caution">
    <text evidence="1">The sequence shown here is derived from an EMBL/GenBank/DDBJ whole genome shotgun (WGS) entry which is preliminary data.</text>
</comment>
<reference evidence="1 2" key="1">
    <citation type="submission" date="2017-04" db="EMBL/GenBank/DDBJ databases">
        <title>Draft genome sequence of Tuber borchii Vittad., a whitish edible truffle.</title>
        <authorList>
            <consortium name="DOE Joint Genome Institute"/>
            <person name="Murat C."/>
            <person name="Kuo A."/>
            <person name="Barry K.W."/>
            <person name="Clum A."/>
            <person name="Dockter R.B."/>
            <person name="Fauchery L."/>
            <person name="Iotti M."/>
            <person name="Kohler A."/>
            <person name="Labutti K."/>
            <person name="Lindquist E.A."/>
            <person name="Lipzen A."/>
            <person name="Ohm R.A."/>
            <person name="Wang M."/>
            <person name="Grigoriev I.V."/>
            <person name="Zambonelli A."/>
            <person name="Martin F.M."/>
        </authorList>
    </citation>
    <scope>NUCLEOTIDE SEQUENCE [LARGE SCALE GENOMIC DNA]</scope>
    <source>
        <strain evidence="1 2">Tbo3840</strain>
    </source>
</reference>